<dbReference type="EMBL" id="KQ030567">
    <property type="protein sequence ID" value="KJZ71659.1"/>
    <property type="molecule type" value="Genomic_DNA"/>
</dbReference>
<organism evidence="3 4">
    <name type="scientific">Hirsutella minnesotensis 3608</name>
    <dbReference type="NCBI Taxonomy" id="1043627"/>
    <lineage>
        <taxon>Eukaryota</taxon>
        <taxon>Fungi</taxon>
        <taxon>Dikarya</taxon>
        <taxon>Ascomycota</taxon>
        <taxon>Pezizomycotina</taxon>
        <taxon>Sordariomycetes</taxon>
        <taxon>Hypocreomycetidae</taxon>
        <taxon>Hypocreales</taxon>
        <taxon>Ophiocordycipitaceae</taxon>
        <taxon>Hirsutella</taxon>
    </lineage>
</organism>
<gene>
    <name evidence="3" type="ORF">HIM_08971</name>
</gene>
<evidence type="ECO:0000313" key="4">
    <source>
        <dbReference type="Proteomes" id="UP000054481"/>
    </source>
</evidence>
<evidence type="ECO:0000313" key="3">
    <source>
        <dbReference type="EMBL" id="KJZ71659.1"/>
    </source>
</evidence>
<feature type="compositionally biased region" description="Polar residues" evidence="1">
    <location>
        <begin position="25"/>
        <end position="37"/>
    </location>
</feature>
<proteinExistence type="predicted"/>
<feature type="region of interest" description="Disordered" evidence="1">
    <location>
        <begin position="68"/>
        <end position="106"/>
    </location>
</feature>
<feature type="region of interest" description="Disordered" evidence="1">
    <location>
        <begin position="19"/>
        <end position="48"/>
    </location>
</feature>
<feature type="signal peptide" evidence="2">
    <location>
        <begin position="1"/>
        <end position="22"/>
    </location>
</feature>
<dbReference type="Proteomes" id="UP000054481">
    <property type="component" value="Unassembled WGS sequence"/>
</dbReference>
<dbReference type="AlphaFoldDB" id="A0A0F8A3D9"/>
<reference evidence="3 4" key="1">
    <citation type="journal article" date="2014" name="Genome Biol. Evol.">
        <title>Comparative genomics and transcriptomics analyses reveal divergent lifestyle features of nematode endoparasitic fungus Hirsutella minnesotensis.</title>
        <authorList>
            <person name="Lai Y."/>
            <person name="Liu K."/>
            <person name="Zhang X."/>
            <person name="Zhang X."/>
            <person name="Li K."/>
            <person name="Wang N."/>
            <person name="Shu C."/>
            <person name="Wu Y."/>
            <person name="Wang C."/>
            <person name="Bushley K.E."/>
            <person name="Xiang M."/>
            <person name="Liu X."/>
        </authorList>
    </citation>
    <scope>NUCLEOTIDE SEQUENCE [LARGE SCALE GENOMIC DNA]</scope>
    <source>
        <strain evidence="3 4">3608</strain>
    </source>
</reference>
<feature type="chain" id="PRO_5002526802" evidence="2">
    <location>
        <begin position="23"/>
        <end position="106"/>
    </location>
</feature>
<evidence type="ECO:0000256" key="1">
    <source>
        <dbReference type="SAM" id="MobiDB-lite"/>
    </source>
</evidence>
<name>A0A0F8A3D9_9HYPO</name>
<keyword evidence="4" id="KW-1185">Reference proteome</keyword>
<sequence length="106" mass="10932">MVRLIAAAAIALATLSATLSAAEDGTQSNRPADTGNTTPPPGEPAADSKLWIAIEEAAQEIQEILLLVKDLKNNPPPPPSEPLNKPQTDSGREPESAKPEGSPASS</sequence>
<protein>
    <submittedName>
        <fullName evidence="3">Uncharacterized protein</fullName>
    </submittedName>
</protein>
<accession>A0A0F8A3D9</accession>
<keyword evidence="2" id="KW-0732">Signal</keyword>
<evidence type="ECO:0000256" key="2">
    <source>
        <dbReference type="SAM" id="SignalP"/>
    </source>
</evidence>